<feature type="region of interest" description="Disordered" evidence="1">
    <location>
        <begin position="326"/>
        <end position="353"/>
    </location>
</feature>
<protein>
    <recommendedName>
        <fullName evidence="2">AAA+ ATPase domain-containing protein</fullName>
    </recommendedName>
</protein>
<dbReference type="Proteomes" id="UP001370758">
    <property type="component" value="Unassembled WGS sequence"/>
</dbReference>
<dbReference type="Gene3D" id="3.40.50.300">
    <property type="entry name" value="P-loop containing nucleotide triphosphate hydrolases"/>
    <property type="match status" value="1"/>
</dbReference>
<dbReference type="PANTHER" id="PTHR46411:SF3">
    <property type="entry name" value="AAA+ ATPASE DOMAIN-CONTAINING PROTEIN"/>
    <property type="match status" value="1"/>
</dbReference>
<evidence type="ECO:0000313" key="4">
    <source>
        <dbReference type="Proteomes" id="UP001370758"/>
    </source>
</evidence>
<evidence type="ECO:0000313" key="3">
    <source>
        <dbReference type="EMBL" id="KAK6503299.1"/>
    </source>
</evidence>
<dbReference type="InterPro" id="IPR054289">
    <property type="entry name" value="DUF7025"/>
</dbReference>
<dbReference type="Pfam" id="PF22942">
    <property type="entry name" value="DUF7025"/>
    <property type="match status" value="1"/>
</dbReference>
<name>A0AAV9W6T6_9PEZI</name>
<dbReference type="SUPFAM" id="SSF52540">
    <property type="entry name" value="P-loop containing nucleoside triphosphate hydrolases"/>
    <property type="match status" value="1"/>
</dbReference>
<dbReference type="GO" id="GO:0016887">
    <property type="term" value="F:ATP hydrolysis activity"/>
    <property type="evidence" value="ECO:0007669"/>
    <property type="project" value="InterPro"/>
</dbReference>
<accession>A0AAV9W6T6</accession>
<dbReference type="InterPro" id="IPR027417">
    <property type="entry name" value="P-loop_NTPase"/>
</dbReference>
<dbReference type="AlphaFoldDB" id="A0AAV9W6T6"/>
<comment type="caution">
    <text evidence="3">The sequence shown here is derived from an EMBL/GenBank/DDBJ whole genome shotgun (WGS) entry which is preliminary data.</text>
</comment>
<proteinExistence type="predicted"/>
<dbReference type="Pfam" id="PF00004">
    <property type="entry name" value="AAA"/>
    <property type="match status" value="1"/>
</dbReference>
<evidence type="ECO:0000256" key="1">
    <source>
        <dbReference type="SAM" id="MobiDB-lite"/>
    </source>
</evidence>
<dbReference type="CDD" id="cd19481">
    <property type="entry name" value="RecA-like_protease"/>
    <property type="match status" value="1"/>
</dbReference>
<organism evidence="3 4">
    <name type="scientific">Arthrobotrys musiformis</name>
    <dbReference type="NCBI Taxonomy" id="47236"/>
    <lineage>
        <taxon>Eukaryota</taxon>
        <taxon>Fungi</taxon>
        <taxon>Dikarya</taxon>
        <taxon>Ascomycota</taxon>
        <taxon>Pezizomycotina</taxon>
        <taxon>Orbiliomycetes</taxon>
        <taxon>Orbiliales</taxon>
        <taxon>Orbiliaceae</taxon>
        <taxon>Arthrobotrys</taxon>
    </lineage>
</organism>
<dbReference type="InterPro" id="IPR003593">
    <property type="entry name" value="AAA+_ATPase"/>
</dbReference>
<dbReference type="SMART" id="SM00382">
    <property type="entry name" value="AAA"/>
    <property type="match status" value="1"/>
</dbReference>
<reference evidence="3 4" key="1">
    <citation type="submission" date="2023-08" db="EMBL/GenBank/DDBJ databases">
        <authorList>
            <person name="Palmer J.M."/>
        </authorList>
    </citation>
    <scope>NUCLEOTIDE SEQUENCE [LARGE SCALE GENOMIC DNA]</scope>
    <source>
        <strain evidence="3 4">TWF481</strain>
    </source>
</reference>
<sequence length="654" mass="73674">MNTKDHDRVGQGTKCEVKQLYNHSAEGTPLWSDFDDPAKEEQRLQAAGLRSAIIQRFCKKKDAGEDGQPGPWQTQSLEIQSPRLRKFLDEAFAGHPDWSSGPTPFTFTPPFRGLFHVWGKILDGSGSKQTEYPIRVEVALLREALKSSLAPYFSELEHIKEAKTIGFKSVWLLFPPGTLVVTDMGGHICVSKLQAITFEVKKEGFFDSHPDRWCLDLIRYDWNGSYCGFRTGVAYIDDFTGSHSVTMLSAYPFEFLEDEAGTRKRLIDRGRKFLSLRGFSVKNCTGSKFVIEKGFFQDKEVVKPVSGRVIVDAYAYYKCQSQMAPRLSRDREGATPAEPPENEQTQTLPGRKERKEELFPLSDAELLLCIPRVKGFDLKTKEWAEFNVDDIQDPEWNETAYEKLVLREGEKELVAAFADRAKSRAQKFDDFISNKGEGIIILLCGPPGVGKTLTAEAAAEKSNVPLYVLGAGELGTTPNEVETALDRALECCRLWDAVLLLDEGDVFLEDRSSGSANQNGLVSVFLRRLEYYQGLMFLTTNRIKAIDPAFRSRADLILPYPSLNATARREIWSNFLGRLAPGTFQFSDDELGELAQNDLNGREIKNMIKTAQILSTPDGVLTMKHLRVVLDIRKRCYDAEDAEVEEPTIKRQKI</sequence>
<feature type="domain" description="AAA+ ATPase" evidence="2">
    <location>
        <begin position="437"/>
        <end position="564"/>
    </location>
</feature>
<dbReference type="EMBL" id="JAVHJL010000005">
    <property type="protein sequence ID" value="KAK6503299.1"/>
    <property type="molecule type" value="Genomic_DNA"/>
</dbReference>
<keyword evidence="4" id="KW-1185">Reference proteome</keyword>
<gene>
    <name evidence="3" type="ORF">TWF481_008326</name>
</gene>
<dbReference type="GO" id="GO:0005524">
    <property type="term" value="F:ATP binding"/>
    <property type="evidence" value="ECO:0007669"/>
    <property type="project" value="InterPro"/>
</dbReference>
<evidence type="ECO:0000259" key="2">
    <source>
        <dbReference type="SMART" id="SM00382"/>
    </source>
</evidence>
<dbReference type="PANTHER" id="PTHR46411">
    <property type="entry name" value="FAMILY ATPASE, PUTATIVE-RELATED"/>
    <property type="match status" value="1"/>
</dbReference>
<dbReference type="InterPro" id="IPR003959">
    <property type="entry name" value="ATPase_AAA_core"/>
</dbReference>